<dbReference type="EMBL" id="MU394304">
    <property type="protein sequence ID" value="KAI6087963.1"/>
    <property type="molecule type" value="Genomic_DNA"/>
</dbReference>
<protein>
    <submittedName>
        <fullName evidence="1">Uncharacterized protein</fullName>
    </submittedName>
</protein>
<dbReference type="Proteomes" id="UP001497680">
    <property type="component" value="Unassembled WGS sequence"/>
</dbReference>
<accession>A0ACC0D5N7</accession>
<reference evidence="1 2" key="1">
    <citation type="journal article" date="2022" name="New Phytol.">
        <title>Ecological generalism drives hyperdiversity of secondary metabolite gene clusters in xylarialean endophytes.</title>
        <authorList>
            <person name="Franco M.E.E."/>
            <person name="Wisecaver J.H."/>
            <person name="Arnold A.E."/>
            <person name="Ju Y.M."/>
            <person name="Slot J.C."/>
            <person name="Ahrendt S."/>
            <person name="Moore L.P."/>
            <person name="Eastman K.E."/>
            <person name="Scott K."/>
            <person name="Konkel Z."/>
            <person name="Mondo S.J."/>
            <person name="Kuo A."/>
            <person name="Hayes R.D."/>
            <person name="Haridas S."/>
            <person name="Andreopoulos B."/>
            <person name="Riley R."/>
            <person name="LaButti K."/>
            <person name="Pangilinan J."/>
            <person name="Lipzen A."/>
            <person name="Amirebrahimi M."/>
            <person name="Yan J."/>
            <person name="Adam C."/>
            <person name="Keymanesh K."/>
            <person name="Ng V."/>
            <person name="Louie K."/>
            <person name="Northen T."/>
            <person name="Drula E."/>
            <person name="Henrissat B."/>
            <person name="Hsieh H.M."/>
            <person name="Youens-Clark K."/>
            <person name="Lutzoni F."/>
            <person name="Miadlikowska J."/>
            <person name="Eastwood D.C."/>
            <person name="Hamelin R.C."/>
            <person name="Grigoriev I.V."/>
            <person name="U'Ren J.M."/>
        </authorList>
    </citation>
    <scope>NUCLEOTIDE SEQUENCE [LARGE SCALE GENOMIC DNA]</scope>
    <source>
        <strain evidence="1 2">ER1909</strain>
    </source>
</reference>
<keyword evidence="2" id="KW-1185">Reference proteome</keyword>
<comment type="caution">
    <text evidence="1">The sequence shown here is derived from an EMBL/GenBank/DDBJ whole genome shotgun (WGS) entry which is preliminary data.</text>
</comment>
<name>A0ACC0D5N7_9PEZI</name>
<sequence length="659" mass="72620">MGAQLPYLYDAERRDSMSPEKPFDPKAITRASWEPKPKKKTKQDGPLISFNRHPDAHEVPTGRTSVVRPMSSSTKSWIKAMRYVQLFFRIIEMITGGGLLTLMILINNVDPLAAWVMRITPGVVAISCVYAIWHFIRPANSRPPASSAAYQIFAGVMDLAVIPLYSFGLISVINHGEEWGLIVSSTPQFAEALVLSERYALLCGIGMHGVSLCISVYLGTMFHRIASMPPDMNPLEDHLTSRVKYHKRNKSSVATSYTAVSEDSKRLSTPLEDYRRSGAPYETLSRPPSIPFMHTRSGSRDSFASSKRDSQQDFPSRQYQITPGNSPRNSPRNSVAGSLADLQRLSTPRMAQRGSYTEVPLHETNVATPSSSRPSSVTIAPSPHQPTNASPTRIAKFTEAWYASESLINRTQERKRAQDAEERQKSRQSQQYEQLNPRYDYYFNDSEDDDSDRENMMRPDFDSDNENDGHAQSSPINVTGQMHPNPLRFHPVPAAQQPQITTPPAEVIAGRQKTPFRPAAARESVGALSEISLNGGRSASGSQDIADADAKAAVPPATTSFWRRSTIGKSRRGVRNSSIQADSDFMAKPYGELKSATPPIMGLTSGTTAPAAATRQVSSGNDYADLGSGTAWRRNVSGKIAEEGLAGNRYSRYSILNDD</sequence>
<evidence type="ECO:0000313" key="1">
    <source>
        <dbReference type="EMBL" id="KAI6087963.1"/>
    </source>
</evidence>
<evidence type="ECO:0000313" key="2">
    <source>
        <dbReference type="Proteomes" id="UP001497680"/>
    </source>
</evidence>
<gene>
    <name evidence="1" type="ORF">F4821DRAFT_97779</name>
</gene>
<organism evidence="1 2">
    <name type="scientific">Hypoxylon rubiginosum</name>
    <dbReference type="NCBI Taxonomy" id="110542"/>
    <lineage>
        <taxon>Eukaryota</taxon>
        <taxon>Fungi</taxon>
        <taxon>Dikarya</taxon>
        <taxon>Ascomycota</taxon>
        <taxon>Pezizomycotina</taxon>
        <taxon>Sordariomycetes</taxon>
        <taxon>Xylariomycetidae</taxon>
        <taxon>Xylariales</taxon>
        <taxon>Hypoxylaceae</taxon>
        <taxon>Hypoxylon</taxon>
    </lineage>
</organism>
<proteinExistence type="predicted"/>